<dbReference type="InterPro" id="IPR034660">
    <property type="entry name" value="DinB/YfiT-like"/>
</dbReference>
<dbReference type="EMBL" id="CADCUG010000057">
    <property type="protein sequence ID" value="CAA9331488.1"/>
    <property type="molecule type" value="Genomic_DNA"/>
</dbReference>
<dbReference type="PANTHER" id="PTHR40758:SF1">
    <property type="entry name" value="CONSERVED PROTEIN"/>
    <property type="match status" value="1"/>
</dbReference>
<dbReference type="Pfam" id="PF11716">
    <property type="entry name" value="MDMPI_N"/>
    <property type="match status" value="1"/>
</dbReference>
<name>A0A6J4LGD8_9ACTN</name>
<dbReference type="NCBIfam" id="TIGR03083">
    <property type="entry name" value="maleylpyruvate isomerase family mycothiol-dependent enzyme"/>
    <property type="match status" value="1"/>
</dbReference>
<proteinExistence type="predicted"/>
<dbReference type="InterPro" id="IPR017517">
    <property type="entry name" value="Maleyloyr_isom"/>
</dbReference>
<dbReference type="SUPFAM" id="SSF109854">
    <property type="entry name" value="DinB/YfiT-like putative metalloenzymes"/>
    <property type="match status" value="1"/>
</dbReference>
<dbReference type="Pfam" id="PF07398">
    <property type="entry name" value="MDMPI_C"/>
    <property type="match status" value="1"/>
</dbReference>
<evidence type="ECO:0000259" key="2">
    <source>
        <dbReference type="Pfam" id="PF11716"/>
    </source>
</evidence>
<dbReference type="InterPro" id="IPR010872">
    <property type="entry name" value="MDMPI_C-term_domain"/>
</dbReference>
<dbReference type="PANTHER" id="PTHR40758">
    <property type="entry name" value="CONSERVED PROTEIN"/>
    <property type="match status" value="1"/>
</dbReference>
<feature type="domain" description="Mycothiol-dependent maleylpyruvate isomerase metal-binding" evidence="2">
    <location>
        <begin position="36"/>
        <end position="150"/>
    </location>
</feature>
<sequence length="268" mass="29370">MSETETGTFTGVRPWDRPRDRFGWLPFDAYVALLRADVMRLREVAERGLEPRVPSCPGWTVGDVVAHTAEVYAHKVECTRSGREPDPWPPEGVAEQDRLDALDAAAGRLLQLFDAASPEDPSHTWWPPDQTVGFWMRRMALETAVHRLDAELGHGVPTPVDAALALDGIDELLVMMLAGDDWAEHGTEVPVDAAVRVTTAGRSWTVQLSAEAVTVDRSARGVVAVEVSGEPSPLYLWLWGRGGTQSLALVGDREVAGSFRRRIAEATQ</sequence>
<evidence type="ECO:0008006" key="4">
    <source>
        <dbReference type="Google" id="ProtNLM"/>
    </source>
</evidence>
<dbReference type="GO" id="GO:0005886">
    <property type="term" value="C:plasma membrane"/>
    <property type="evidence" value="ECO:0007669"/>
    <property type="project" value="TreeGrafter"/>
</dbReference>
<evidence type="ECO:0000259" key="1">
    <source>
        <dbReference type="Pfam" id="PF07398"/>
    </source>
</evidence>
<dbReference type="AlphaFoldDB" id="A0A6J4LGD8"/>
<feature type="domain" description="MDMPI C-terminal" evidence="1">
    <location>
        <begin position="164"/>
        <end position="256"/>
    </location>
</feature>
<accession>A0A6J4LGD8</accession>
<protein>
    <recommendedName>
        <fullName evidence="4">Mycothiol-dependent maleylpyruvate isomerase metal-binding domain-containing protein</fullName>
    </recommendedName>
</protein>
<dbReference type="Gene3D" id="1.20.120.450">
    <property type="entry name" value="dinb family like domain"/>
    <property type="match status" value="1"/>
</dbReference>
<organism evidence="3">
    <name type="scientific">uncultured Nocardioidaceae bacterium</name>
    <dbReference type="NCBI Taxonomy" id="253824"/>
    <lineage>
        <taxon>Bacteria</taxon>
        <taxon>Bacillati</taxon>
        <taxon>Actinomycetota</taxon>
        <taxon>Actinomycetes</taxon>
        <taxon>Propionibacteriales</taxon>
        <taxon>Nocardioidaceae</taxon>
        <taxon>environmental samples</taxon>
    </lineage>
</organism>
<gene>
    <name evidence="3" type="ORF">AVDCRST_MAG29-1078</name>
</gene>
<reference evidence="3" key="1">
    <citation type="submission" date="2020-02" db="EMBL/GenBank/DDBJ databases">
        <authorList>
            <person name="Meier V. D."/>
        </authorList>
    </citation>
    <scope>NUCLEOTIDE SEQUENCE</scope>
    <source>
        <strain evidence="3">AVDCRST_MAG29</strain>
    </source>
</reference>
<dbReference type="InterPro" id="IPR024344">
    <property type="entry name" value="MDMPI_metal-binding"/>
</dbReference>
<evidence type="ECO:0000313" key="3">
    <source>
        <dbReference type="EMBL" id="CAA9331488.1"/>
    </source>
</evidence>
<dbReference type="GO" id="GO:0046872">
    <property type="term" value="F:metal ion binding"/>
    <property type="evidence" value="ECO:0007669"/>
    <property type="project" value="InterPro"/>
</dbReference>